<name>A0A4S8QWS1_9HELO</name>
<dbReference type="OrthoDB" id="3483580at2759"/>
<dbReference type="EMBL" id="PQXL01000271">
    <property type="protein sequence ID" value="THV48045.1"/>
    <property type="molecule type" value="Genomic_DNA"/>
</dbReference>
<evidence type="ECO:0000313" key="2">
    <source>
        <dbReference type="Proteomes" id="UP000308671"/>
    </source>
</evidence>
<sequence>MPIAIYVNGTAPVRRREKLYQELIHRKTVLTDFQHLPAVTYDWQRDGGAYFPNIYQRFGEGEVDGAPQKLMEMRIERHRHLMASNLAMPLIAPYEVSRPGDIVYNVRYTISAALECLNPDGSKMEPRLLHGPDAHSVIIRTTYSTPPGIAIHTIPQTEPGGLYSWDNISIRAVQTMLYAHGMMLFGADGKRRTVPLEEDVVRELMGDVEACVRESVGDTWRLGENTIGCASEEDKSQGAGEKDEELSDAGLMINGEGSLEVEDRHCLIITLYTSIEISAESETEHFSISSSDAPHIAKWIEETTIKEYDTMIITKYYSGGLWARIGGQIYLEMADFEWAAQRLKDLCLRVERGHWERV</sequence>
<keyword evidence="2" id="KW-1185">Reference proteome</keyword>
<reference evidence="1 2" key="1">
    <citation type="submission" date="2017-12" db="EMBL/GenBank/DDBJ databases">
        <title>Comparative genomics of Botrytis spp.</title>
        <authorList>
            <person name="Valero-Jimenez C.A."/>
            <person name="Tapia P."/>
            <person name="Veloso J."/>
            <person name="Silva-Moreno E."/>
            <person name="Staats M."/>
            <person name="Valdes J.H."/>
            <person name="Van Kan J.A.L."/>
        </authorList>
    </citation>
    <scope>NUCLEOTIDE SEQUENCE [LARGE SCALE GENOMIC DNA]</scope>
    <source>
        <strain evidence="1 2">MUCL435</strain>
    </source>
</reference>
<gene>
    <name evidence="1" type="ORF">BGAL_0271g00110</name>
</gene>
<organism evidence="1 2">
    <name type="scientific">Botrytis galanthina</name>
    <dbReference type="NCBI Taxonomy" id="278940"/>
    <lineage>
        <taxon>Eukaryota</taxon>
        <taxon>Fungi</taxon>
        <taxon>Dikarya</taxon>
        <taxon>Ascomycota</taxon>
        <taxon>Pezizomycotina</taxon>
        <taxon>Leotiomycetes</taxon>
        <taxon>Helotiales</taxon>
        <taxon>Sclerotiniaceae</taxon>
        <taxon>Botrytis</taxon>
    </lineage>
</organism>
<proteinExistence type="predicted"/>
<dbReference type="Proteomes" id="UP000308671">
    <property type="component" value="Unassembled WGS sequence"/>
</dbReference>
<protein>
    <submittedName>
        <fullName evidence="1">Uncharacterized protein</fullName>
    </submittedName>
</protein>
<accession>A0A4S8QWS1</accession>
<evidence type="ECO:0000313" key="1">
    <source>
        <dbReference type="EMBL" id="THV48045.1"/>
    </source>
</evidence>
<comment type="caution">
    <text evidence="1">The sequence shown here is derived from an EMBL/GenBank/DDBJ whole genome shotgun (WGS) entry which is preliminary data.</text>
</comment>
<dbReference type="AlphaFoldDB" id="A0A4S8QWS1"/>